<evidence type="ECO:0000313" key="3">
    <source>
        <dbReference type="Proteomes" id="UP000265520"/>
    </source>
</evidence>
<sequence length="43" mass="4995">MVALNSQSEESSQKDETFSNKELLDEDNEEELALLSRRIQRLV</sequence>
<proteinExistence type="predicted"/>
<reference evidence="2 3" key="1">
    <citation type="journal article" date="2018" name="Front. Plant Sci.">
        <title>Red Clover (Trifolium pratense) and Zigzag Clover (T. medium) - A Picture of Genomic Similarities and Differences.</title>
        <authorList>
            <person name="Dluhosova J."/>
            <person name="Istvanek J."/>
            <person name="Nedelnik J."/>
            <person name="Repkova J."/>
        </authorList>
    </citation>
    <scope>NUCLEOTIDE SEQUENCE [LARGE SCALE GENOMIC DNA]</scope>
    <source>
        <strain evidence="3">cv. 10/8</strain>
        <tissue evidence="2">Leaf</tissue>
    </source>
</reference>
<evidence type="ECO:0000313" key="2">
    <source>
        <dbReference type="EMBL" id="MCI50370.1"/>
    </source>
</evidence>
<dbReference type="Proteomes" id="UP000265520">
    <property type="component" value="Unassembled WGS sequence"/>
</dbReference>
<comment type="caution">
    <text evidence="2">The sequence shown here is derived from an EMBL/GenBank/DDBJ whole genome shotgun (WGS) entry which is preliminary data.</text>
</comment>
<evidence type="ECO:0000256" key="1">
    <source>
        <dbReference type="SAM" id="MobiDB-lite"/>
    </source>
</evidence>
<protein>
    <submittedName>
        <fullName evidence="2">Uncharacterized protein</fullName>
    </submittedName>
</protein>
<accession>A0A392SR29</accession>
<keyword evidence="3" id="KW-1185">Reference proteome</keyword>
<dbReference type="AlphaFoldDB" id="A0A392SR29"/>
<feature type="compositionally biased region" description="Basic and acidic residues" evidence="1">
    <location>
        <begin position="11"/>
        <end position="23"/>
    </location>
</feature>
<dbReference type="EMBL" id="LXQA010415453">
    <property type="protein sequence ID" value="MCI50370.1"/>
    <property type="molecule type" value="Genomic_DNA"/>
</dbReference>
<feature type="compositionally biased region" description="Polar residues" evidence="1">
    <location>
        <begin position="1"/>
        <end position="10"/>
    </location>
</feature>
<feature type="non-terminal residue" evidence="2">
    <location>
        <position position="43"/>
    </location>
</feature>
<feature type="region of interest" description="Disordered" evidence="1">
    <location>
        <begin position="1"/>
        <end position="26"/>
    </location>
</feature>
<organism evidence="2 3">
    <name type="scientific">Trifolium medium</name>
    <dbReference type="NCBI Taxonomy" id="97028"/>
    <lineage>
        <taxon>Eukaryota</taxon>
        <taxon>Viridiplantae</taxon>
        <taxon>Streptophyta</taxon>
        <taxon>Embryophyta</taxon>
        <taxon>Tracheophyta</taxon>
        <taxon>Spermatophyta</taxon>
        <taxon>Magnoliopsida</taxon>
        <taxon>eudicotyledons</taxon>
        <taxon>Gunneridae</taxon>
        <taxon>Pentapetalae</taxon>
        <taxon>rosids</taxon>
        <taxon>fabids</taxon>
        <taxon>Fabales</taxon>
        <taxon>Fabaceae</taxon>
        <taxon>Papilionoideae</taxon>
        <taxon>50 kb inversion clade</taxon>
        <taxon>NPAAA clade</taxon>
        <taxon>Hologalegina</taxon>
        <taxon>IRL clade</taxon>
        <taxon>Trifolieae</taxon>
        <taxon>Trifolium</taxon>
    </lineage>
</organism>
<name>A0A392SR29_9FABA</name>